<evidence type="ECO:0000313" key="9">
    <source>
        <dbReference type="Proteomes" id="UP000184436"/>
    </source>
</evidence>
<dbReference type="InterPro" id="IPR020891">
    <property type="entry name" value="UPF0758_CS"/>
</dbReference>
<dbReference type="GO" id="GO:0046872">
    <property type="term" value="F:metal ion binding"/>
    <property type="evidence" value="ECO:0007669"/>
    <property type="project" value="UniProtKB-KW"/>
</dbReference>
<dbReference type="InterPro" id="IPR037518">
    <property type="entry name" value="MPN"/>
</dbReference>
<keyword evidence="5" id="KW-0482">Metalloprotease</keyword>
<reference evidence="8 9" key="1">
    <citation type="submission" date="2016-11" db="EMBL/GenBank/DDBJ databases">
        <authorList>
            <person name="Jaros S."/>
            <person name="Januszkiewicz K."/>
            <person name="Wedrychowicz H."/>
        </authorList>
    </citation>
    <scope>NUCLEOTIDE SEQUENCE [LARGE SCALE GENOMIC DNA]</scope>
    <source>
        <strain evidence="8 9">DSM 26883</strain>
    </source>
</reference>
<gene>
    <name evidence="8" type="ORF">SAMN05444349_10390</name>
</gene>
<dbReference type="AlphaFoldDB" id="A0A1M4UCA4"/>
<keyword evidence="9" id="KW-1185">Reference proteome</keyword>
<dbReference type="Pfam" id="PF04002">
    <property type="entry name" value="RadC"/>
    <property type="match status" value="1"/>
</dbReference>
<dbReference type="InterPro" id="IPR046778">
    <property type="entry name" value="UPF0758_N"/>
</dbReference>
<name>A0A1M4UCA4_9BACE</name>
<keyword evidence="1" id="KW-0645">Protease</keyword>
<protein>
    <submittedName>
        <fullName evidence="8">DNA repair protein RadC</fullName>
    </submittedName>
</protein>
<evidence type="ECO:0000256" key="1">
    <source>
        <dbReference type="ARBA" id="ARBA00022670"/>
    </source>
</evidence>
<dbReference type="Proteomes" id="UP000184436">
    <property type="component" value="Unassembled WGS sequence"/>
</dbReference>
<accession>A0A1M4UCA4</accession>
<dbReference type="STRING" id="871325.SAMN05444349_10390"/>
<dbReference type="InterPro" id="IPR001405">
    <property type="entry name" value="UPF0758"/>
</dbReference>
<feature type="domain" description="MPN" evidence="7">
    <location>
        <begin position="133"/>
        <end position="255"/>
    </location>
</feature>
<evidence type="ECO:0000259" key="7">
    <source>
        <dbReference type="PROSITE" id="PS50249"/>
    </source>
</evidence>
<dbReference type="PROSITE" id="PS01302">
    <property type="entry name" value="UPF0758"/>
    <property type="match status" value="1"/>
</dbReference>
<sequence>MYQLFFYSTYSYNKGYLCRPNFIRMEVKHKLSINQWALEDRPREKMMEKGAAALSDAELLAILIGSGNTDESAVELMRRMLLSCDNNLNSLAKWEVKDYSLFKGMGPAKSVTLMAALELGKRRKLQNIKERTRITCSKDIYAIFQPIMCDLEQEEFWVLLLNQATKVIDKVRISTGGIDGTYADVRTILREAILQRATQIAVVHNHPSGNSRPSQADKTLTEYIHKAADTMNIRLIDHVIVCEDKFYSFADEGLL</sequence>
<evidence type="ECO:0000256" key="5">
    <source>
        <dbReference type="ARBA" id="ARBA00023049"/>
    </source>
</evidence>
<dbReference type="CDD" id="cd08071">
    <property type="entry name" value="MPN_DUF2466"/>
    <property type="match status" value="1"/>
</dbReference>
<dbReference type="Gene3D" id="3.40.140.10">
    <property type="entry name" value="Cytidine Deaminase, domain 2"/>
    <property type="match status" value="1"/>
</dbReference>
<dbReference type="InterPro" id="IPR025657">
    <property type="entry name" value="RadC_JAB"/>
</dbReference>
<evidence type="ECO:0000256" key="3">
    <source>
        <dbReference type="ARBA" id="ARBA00022801"/>
    </source>
</evidence>
<keyword evidence="3" id="KW-0378">Hydrolase</keyword>
<proteinExistence type="inferred from homology"/>
<keyword evidence="4" id="KW-0862">Zinc</keyword>
<dbReference type="PANTHER" id="PTHR30471">
    <property type="entry name" value="DNA REPAIR PROTEIN RADC"/>
    <property type="match status" value="1"/>
</dbReference>
<dbReference type="PROSITE" id="PS50249">
    <property type="entry name" value="MPN"/>
    <property type="match status" value="1"/>
</dbReference>
<dbReference type="PANTHER" id="PTHR30471:SF3">
    <property type="entry name" value="UPF0758 PROTEIN YEES-RELATED"/>
    <property type="match status" value="1"/>
</dbReference>
<evidence type="ECO:0000256" key="2">
    <source>
        <dbReference type="ARBA" id="ARBA00022723"/>
    </source>
</evidence>
<dbReference type="SUPFAM" id="SSF102712">
    <property type="entry name" value="JAB1/MPN domain"/>
    <property type="match status" value="1"/>
</dbReference>
<dbReference type="Pfam" id="PF20582">
    <property type="entry name" value="UPF0758_N"/>
    <property type="match status" value="1"/>
</dbReference>
<dbReference type="EMBL" id="FQVD01000003">
    <property type="protein sequence ID" value="SHE54180.1"/>
    <property type="molecule type" value="Genomic_DNA"/>
</dbReference>
<organism evidence="8 9">
    <name type="scientific">Bacteroides faecichinchillae</name>
    <dbReference type="NCBI Taxonomy" id="871325"/>
    <lineage>
        <taxon>Bacteria</taxon>
        <taxon>Pseudomonadati</taxon>
        <taxon>Bacteroidota</taxon>
        <taxon>Bacteroidia</taxon>
        <taxon>Bacteroidales</taxon>
        <taxon>Bacteroidaceae</taxon>
        <taxon>Bacteroides</taxon>
    </lineage>
</organism>
<dbReference type="NCBIfam" id="NF000642">
    <property type="entry name" value="PRK00024.1"/>
    <property type="match status" value="1"/>
</dbReference>
<dbReference type="NCBIfam" id="TIGR00608">
    <property type="entry name" value="radc"/>
    <property type="match status" value="1"/>
</dbReference>
<evidence type="ECO:0000256" key="6">
    <source>
        <dbReference type="RuleBase" id="RU003797"/>
    </source>
</evidence>
<comment type="similarity">
    <text evidence="6">Belongs to the UPF0758 family.</text>
</comment>
<dbReference type="GO" id="GO:0006508">
    <property type="term" value="P:proteolysis"/>
    <property type="evidence" value="ECO:0007669"/>
    <property type="project" value="UniProtKB-KW"/>
</dbReference>
<dbReference type="GO" id="GO:0008237">
    <property type="term" value="F:metallopeptidase activity"/>
    <property type="evidence" value="ECO:0007669"/>
    <property type="project" value="UniProtKB-KW"/>
</dbReference>
<evidence type="ECO:0000313" key="8">
    <source>
        <dbReference type="EMBL" id="SHE54180.1"/>
    </source>
</evidence>
<keyword evidence="2" id="KW-0479">Metal-binding</keyword>
<evidence type="ECO:0000256" key="4">
    <source>
        <dbReference type="ARBA" id="ARBA00022833"/>
    </source>
</evidence>